<reference evidence="2" key="2">
    <citation type="submission" date="2020-09" db="EMBL/GenBank/DDBJ databases">
        <authorList>
            <person name="Sun Q."/>
            <person name="Zhou Y."/>
        </authorList>
    </citation>
    <scope>NUCLEOTIDE SEQUENCE</scope>
    <source>
        <strain evidence="2">CGMCC 1.12987</strain>
    </source>
</reference>
<dbReference type="RefSeq" id="WP_188530845.1">
    <property type="nucleotide sequence ID" value="NZ_BMGR01000005.1"/>
</dbReference>
<dbReference type="InterPro" id="IPR050312">
    <property type="entry name" value="IolE/XylAMocC-like"/>
</dbReference>
<organism evidence="2 3">
    <name type="scientific">Paenibacillus abyssi</name>
    <dbReference type="NCBI Taxonomy" id="1340531"/>
    <lineage>
        <taxon>Bacteria</taxon>
        <taxon>Bacillati</taxon>
        <taxon>Bacillota</taxon>
        <taxon>Bacilli</taxon>
        <taxon>Bacillales</taxon>
        <taxon>Paenibacillaceae</taxon>
        <taxon>Paenibacillus</taxon>
    </lineage>
</organism>
<dbReference type="Proteomes" id="UP000644756">
    <property type="component" value="Unassembled WGS sequence"/>
</dbReference>
<dbReference type="Gene3D" id="3.20.20.150">
    <property type="entry name" value="Divalent-metal-dependent TIM barrel enzymes"/>
    <property type="match status" value="1"/>
</dbReference>
<accession>A0A917CYM7</accession>
<dbReference type="PANTHER" id="PTHR12110">
    <property type="entry name" value="HYDROXYPYRUVATE ISOMERASE"/>
    <property type="match status" value="1"/>
</dbReference>
<name>A0A917CYM7_9BACL</name>
<dbReference type="EMBL" id="BMGR01000005">
    <property type="protein sequence ID" value="GGG02293.1"/>
    <property type="molecule type" value="Genomic_DNA"/>
</dbReference>
<evidence type="ECO:0000313" key="3">
    <source>
        <dbReference type="Proteomes" id="UP000644756"/>
    </source>
</evidence>
<evidence type="ECO:0000313" key="2">
    <source>
        <dbReference type="EMBL" id="GGG02293.1"/>
    </source>
</evidence>
<dbReference type="Pfam" id="PF01261">
    <property type="entry name" value="AP_endonuc_2"/>
    <property type="match status" value="1"/>
</dbReference>
<dbReference type="InterPro" id="IPR036237">
    <property type="entry name" value="Xyl_isomerase-like_sf"/>
</dbReference>
<sequence>MKTDIQVAAMGLNWNNPAGEQFEPWLMEVKEAGYDGITGFASSSLASFMDRPHQLKAMLDRNGLKLASVDVHFQPDFDYYKKVCECLAVNGCEILAYIDPKGGPKAYRELGEWLDRIGEMSLGYGVRTFYHNHTRGIGETFTDLERVHAEVDPARVFMMLDLGHATKDFIELPPQERAIAFLRKYKERIKFMEFKDWNERTDLNTPLGEGYCDYEAVFQWVRDTGYQGWILVEQNGNDGLSLDRTPLECAMLSRAFLQRGLAV</sequence>
<evidence type="ECO:0000259" key="1">
    <source>
        <dbReference type="Pfam" id="PF01261"/>
    </source>
</evidence>
<feature type="domain" description="Xylose isomerase-like TIM barrel" evidence="1">
    <location>
        <begin position="28"/>
        <end position="236"/>
    </location>
</feature>
<keyword evidence="3" id="KW-1185">Reference proteome</keyword>
<dbReference type="AlphaFoldDB" id="A0A917CYM7"/>
<dbReference type="InterPro" id="IPR013022">
    <property type="entry name" value="Xyl_isomerase-like_TIM-brl"/>
</dbReference>
<gene>
    <name evidence="2" type="primary">iolE</name>
    <name evidence="2" type="ORF">GCM10010916_19360</name>
</gene>
<comment type="caution">
    <text evidence="2">The sequence shown here is derived from an EMBL/GenBank/DDBJ whole genome shotgun (WGS) entry which is preliminary data.</text>
</comment>
<dbReference type="SUPFAM" id="SSF51658">
    <property type="entry name" value="Xylose isomerase-like"/>
    <property type="match status" value="1"/>
</dbReference>
<reference evidence="2" key="1">
    <citation type="journal article" date="2014" name="Int. J. Syst. Evol. Microbiol.">
        <title>Complete genome sequence of Corynebacterium casei LMG S-19264T (=DSM 44701T), isolated from a smear-ripened cheese.</title>
        <authorList>
            <consortium name="US DOE Joint Genome Institute (JGI-PGF)"/>
            <person name="Walter F."/>
            <person name="Albersmeier A."/>
            <person name="Kalinowski J."/>
            <person name="Ruckert C."/>
        </authorList>
    </citation>
    <scope>NUCLEOTIDE SEQUENCE</scope>
    <source>
        <strain evidence="2">CGMCC 1.12987</strain>
    </source>
</reference>
<protein>
    <submittedName>
        <fullName evidence="2">Inosose dehydratase</fullName>
    </submittedName>
</protein>
<dbReference type="PANTHER" id="PTHR12110:SF41">
    <property type="entry name" value="INOSOSE DEHYDRATASE"/>
    <property type="match status" value="1"/>
</dbReference>
<proteinExistence type="predicted"/>